<name>A0A1M4NGQ1_9HELI</name>
<evidence type="ECO:0000256" key="1">
    <source>
        <dbReference type="ARBA" id="ARBA00022448"/>
    </source>
</evidence>
<keyword evidence="1" id="KW-0813">Transport</keyword>
<dbReference type="Gene3D" id="2.40.30.170">
    <property type="match status" value="1"/>
</dbReference>
<dbReference type="Gene3D" id="2.40.420.20">
    <property type="match status" value="1"/>
</dbReference>
<evidence type="ECO:0000313" key="3">
    <source>
        <dbReference type="EMBL" id="SFZ71373.1"/>
    </source>
</evidence>
<dbReference type="PANTHER" id="PTHR30097">
    <property type="entry name" value="CATION EFFLUX SYSTEM PROTEIN CUSB"/>
    <property type="match status" value="1"/>
</dbReference>
<accession>A0A1M4NGQ1</accession>
<dbReference type="PANTHER" id="PTHR30097:SF16">
    <property type="entry name" value="CATION EFFLUX SYSTEM (CZCB-LIKE)"/>
    <property type="match status" value="1"/>
</dbReference>
<feature type="chain" id="PRO_5012906056" evidence="2">
    <location>
        <begin position="20"/>
        <end position="355"/>
    </location>
</feature>
<feature type="signal peptide" evidence="2">
    <location>
        <begin position="1"/>
        <end position="19"/>
    </location>
</feature>
<dbReference type="InterPro" id="IPR051909">
    <property type="entry name" value="MFP_Cation_Efflux"/>
</dbReference>
<sequence length="355" mass="39516">MRKWLMAVLGLVVSLQAYEEIVLTPQQIASLDLKVIALDQHVISKGLPFNAAIDFDNFNLKHSVVQSLSFNASVVAIYKSEGEHVKKGDLICEISSIDLSNLYFELQNDQNKLNVALEVSRKDKMLYQQGVIAKREYQTSYLASQEISLKVQELENTFRSFGIDPRHPRGEYGFRIIARHGGVLSIAPKVLGERIPAFTTYIRISENSDLIARIRVPVNLSKYIQTGSAVLDELGNPIGRIQSVSVVLDKNSNTILATARIEQGNYHVGEMVNLFIQGSRPKNTLLVPSDAVIKNDQDYLIFVRTKKGFLPVAVQVLEERNHAFVIKSAHLNPHAKVATGALVSLKGILNHFGDD</sequence>
<dbReference type="AlphaFoldDB" id="A0A1M4NGQ1"/>
<dbReference type="EMBL" id="LT633181">
    <property type="protein sequence ID" value="SFZ71373.1"/>
    <property type="molecule type" value="Genomic_DNA"/>
</dbReference>
<gene>
    <name evidence="3" type="primary">omp25</name>
</gene>
<reference evidence="3" key="1">
    <citation type="submission" date="2016-10" db="EMBL/GenBank/DDBJ databases">
        <title>Proteomic and phylogenetic analysis of the outer membrane protein repertoire of gastric Helicobacter species.</title>
        <authorList>
            <person name="Joosten M."/>
        </authorList>
    </citation>
    <scope>NUCLEOTIDE SEQUENCE</scope>
    <source>
        <strain evidence="3">HbacM50</strain>
    </source>
</reference>
<evidence type="ECO:0000256" key="2">
    <source>
        <dbReference type="SAM" id="SignalP"/>
    </source>
</evidence>
<dbReference type="SMR" id="A0A1M4NGQ1"/>
<keyword evidence="2" id="KW-0732">Signal</keyword>
<protein>
    <submittedName>
        <fullName evidence="3">OMP25</fullName>
    </submittedName>
</protein>
<organism evidence="3">
    <name type="scientific">Helicobacter baculiformis</name>
    <dbReference type="NCBI Taxonomy" id="427351"/>
    <lineage>
        <taxon>Bacteria</taxon>
        <taxon>Pseudomonadati</taxon>
        <taxon>Campylobacterota</taxon>
        <taxon>Epsilonproteobacteria</taxon>
        <taxon>Campylobacterales</taxon>
        <taxon>Helicobacteraceae</taxon>
        <taxon>Helicobacter</taxon>
    </lineage>
</organism>
<dbReference type="Gene3D" id="2.40.50.100">
    <property type="match status" value="1"/>
</dbReference>
<proteinExistence type="predicted"/>
<dbReference type="Gene3D" id="1.10.287.470">
    <property type="entry name" value="Helix hairpin bin"/>
    <property type="match status" value="1"/>
</dbReference>